<feature type="domain" description="Bacteriophage Mu Gp45 N-terminal" evidence="1">
    <location>
        <begin position="23"/>
        <end position="88"/>
    </location>
</feature>
<dbReference type="InterPro" id="IPR053861">
    <property type="entry name" value="Phage_Mu_Gp45_N"/>
</dbReference>
<evidence type="ECO:0000313" key="2">
    <source>
        <dbReference type="EMBL" id="NDV77089.1"/>
    </source>
</evidence>
<proteinExistence type="predicted"/>
<sequence>MSDRENGVTARIARFITVVTGWGRVTHQNDSGGAQLLQVQVNERETIDNLPRSAEFGLTSVPPNGSDVTMLNLGGGRNNAVIVGTNHQQSRPRNLQPGETMLYSQDGKSVYLTASGGVVVEAKGQAVTVNDASIVTINAATKVRMVTPRFECTGDIVDNCDTTGRSMAADRVIFDEHEHNVRNVQGGGSTITSDPPNQTE</sequence>
<dbReference type="RefSeq" id="WP_163126184.1">
    <property type="nucleotide sequence ID" value="NZ_JAAEAM010000063.1"/>
</dbReference>
<dbReference type="Pfam" id="PF06890">
    <property type="entry name" value="Phage_Mu_Gp45"/>
    <property type="match status" value="1"/>
</dbReference>
<gene>
    <name evidence="2" type="ORF">GFJ35_34320</name>
</gene>
<dbReference type="InterPro" id="IPR013046">
    <property type="entry name" value="GpV/Gp45"/>
</dbReference>
<accession>A0A6B2MQ64</accession>
<dbReference type="NCBIfam" id="TIGR01644">
    <property type="entry name" value="phage_P2_V"/>
    <property type="match status" value="1"/>
</dbReference>
<protein>
    <submittedName>
        <fullName evidence="2">Phage baseplate assembly protein</fullName>
    </submittedName>
</protein>
<dbReference type="InterPro" id="IPR014462">
    <property type="entry name" value="Phage_Mu_Gp45"/>
</dbReference>
<evidence type="ECO:0000259" key="1">
    <source>
        <dbReference type="Pfam" id="PF06890"/>
    </source>
</evidence>
<dbReference type="PIRSF" id="PIRSF012337">
    <property type="entry name" value="gp45"/>
    <property type="match status" value="1"/>
</dbReference>
<dbReference type="EMBL" id="JAAEAM010000063">
    <property type="protein sequence ID" value="NDV77089.1"/>
    <property type="molecule type" value="Genomic_DNA"/>
</dbReference>
<organism evidence="2">
    <name type="scientific">Burkholderia cenocepacia</name>
    <dbReference type="NCBI Taxonomy" id="95486"/>
    <lineage>
        <taxon>Bacteria</taxon>
        <taxon>Pseudomonadati</taxon>
        <taxon>Pseudomonadota</taxon>
        <taxon>Betaproteobacteria</taxon>
        <taxon>Burkholderiales</taxon>
        <taxon>Burkholderiaceae</taxon>
        <taxon>Burkholderia</taxon>
        <taxon>Burkholderia cepacia complex</taxon>
    </lineage>
</organism>
<reference evidence="2" key="1">
    <citation type="submission" date="2019-11" db="EMBL/GenBank/DDBJ databases">
        <title>Burkholderia cenocepacia CF.</title>
        <authorList>
            <person name="Vianna E.F."/>
            <person name="Marques E.A."/>
            <person name="Albano R.M."/>
            <person name="Leao R.S."/>
        </authorList>
    </citation>
    <scope>NUCLEOTIDE SEQUENCE</scope>
    <source>
        <strain evidence="2">MS-2140</strain>
    </source>
</reference>
<dbReference type="AlphaFoldDB" id="A0A6B2MQ64"/>
<comment type="caution">
    <text evidence="2">The sequence shown here is derived from an EMBL/GenBank/DDBJ whole genome shotgun (WGS) entry which is preliminary data.</text>
</comment>
<name>A0A6B2MQ64_9BURK</name>